<keyword evidence="1" id="KW-1133">Transmembrane helix</keyword>
<keyword evidence="1" id="KW-0812">Transmembrane</keyword>
<dbReference type="PANTHER" id="PTHR30093">
    <property type="entry name" value="GENERAL SECRETION PATHWAY PROTEIN G"/>
    <property type="match status" value="1"/>
</dbReference>
<dbReference type="Gene3D" id="3.30.700.10">
    <property type="entry name" value="Glycoprotein, Type 4 Pilin"/>
    <property type="match status" value="1"/>
</dbReference>
<dbReference type="SUPFAM" id="SSF54523">
    <property type="entry name" value="Pili subunits"/>
    <property type="match status" value="1"/>
</dbReference>
<dbReference type="NCBIfam" id="TIGR04294">
    <property type="entry name" value="pre_pil_HX9DG"/>
    <property type="match status" value="1"/>
</dbReference>
<evidence type="ECO:0000259" key="2">
    <source>
        <dbReference type="Pfam" id="PF07596"/>
    </source>
</evidence>
<sequence>MLLVPVDRRRAWRASPKVIDQSLACRRRRQVRGAFHRALAVIEKNESLDRSLSPRQGRGAFTLVELLVVIAIIGILVALLLPAVQAAREAARRSQCQNNLKQMGLAALNLESAHRHFPTGGWGWHYAGDPDRGYGDQQPGGWCYSVLSYSEENSLRELGADGDAKRLTPVQRAGTKQRLESSVEMFVCPSRRGSGIYPFNHTVNYANADRPDIVGRNDYAACGGSLAPASVFGGPTMGTDGVFPDPWAFATSFIEYTLPKDITTSSRGGTTTVRKGNGVVLALSETTFAQITDGASKTAFAGEKFVPAGEYETSNNIGNDQGWDLGYDVDVIRWTRNSPASDAIRTFGNDNDHLLFGGPHPGGCLMVFCDGSVHSVSYDVDESVFTLLGPIGDGEVIDASAL</sequence>
<keyword evidence="1" id="KW-0472">Membrane</keyword>
<feature type="domain" description="DUF1559" evidence="2">
    <location>
        <begin position="85"/>
        <end position="382"/>
    </location>
</feature>
<dbReference type="InterPro" id="IPR045584">
    <property type="entry name" value="Pilin-like"/>
</dbReference>
<organism evidence="3 4">
    <name type="scientific">Botrimarina mediterranea</name>
    <dbReference type="NCBI Taxonomy" id="2528022"/>
    <lineage>
        <taxon>Bacteria</taxon>
        <taxon>Pseudomonadati</taxon>
        <taxon>Planctomycetota</taxon>
        <taxon>Planctomycetia</taxon>
        <taxon>Pirellulales</taxon>
        <taxon>Lacipirellulaceae</taxon>
        <taxon>Botrimarina</taxon>
    </lineage>
</organism>
<keyword evidence="4" id="KW-1185">Reference proteome</keyword>
<name>A0A518K2D7_9BACT</name>
<dbReference type="KEGG" id="bmei:Spa11_01160"/>
<accession>A0A518K2D7</accession>
<evidence type="ECO:0000256" key="1">
    <source>
        <dbReference type="SAM" id="Phobius"/>
    </source>
</evidence>
<dbReference type="InterPro" id="IPR012902">
    <property type="entry name" value="N_methyl_site"/>
</dbReference>
<dbReference type="AlphaFoldDB" id="A0A518K2D7"/>
<protein>
    <recommendedName>
        <fullName evidence="2">DUF1559 domain-containing protein</fullName>
    </recommendedName>
</protein>
<dbReference type="Pfam" id="PF07963">
    <property type="entry name" value="N_methyl"/>
    <property type="match status" value="1"/>
</dbReference>
<feature type="transmembrane region" description="Helical" evidence="1">
    <location>
        <begin position="60"/>
        <end position="84"/>
    </location>
</feature>
<dbReference type="InterPro" id="IPR027558">
    <property type="entry name" value="Pre_pil_HX9DG_C"/>
</dbReference>
<dbReference type="InterPro" id="IPR011453">
    <property type="entry name" value="DUF1559"/>
</dbReference>
<dbReference type="EMBL" id="CP036349">
    <property type="protein sequence ID" value="QDV71947.1"/>
    <property type="molecule type" value="Genomic_DNA"/>
</dbReference>
<gene>
    <name evidence="3" type="ORF">Spa11_01160</name>
</gene>
<dbReference type="NCBIfam" id="TIGR02532">
    <property type="entry name" value="IV_pilin_GFxxxE"/>
    <property type="match status" value="1"/>
</dbReference>
<reference evidence="3 4" key="1">
    <citation type="submission" date="2019-02" db="EMBL/GenBank/DDBJ databases">
        <title>Deep-cultivation of Planctomycetes and their phenomic and genomic characterization uncovers novel biology.</title>
        <authorList>
            <person name="Wiegand S."/>
            <person name="Jogler M."/>
            <person name="Boedeker C."/>
            <person name="Pinto D."/>
            <person name="Vollmers J."/>
            <person name="Rivas-Marin E."/>
            <person name="Kohn T."/>
            <person name="Peeters S.H."/>
            <person name="Heuer A."/>
            <person name="Rast P."/>
            <person name="Oberbeckmann S."/>
            <person name="Bunk B."/>
            <person name="Jeske O."/>
            <person name="Meyerdierks A."/>
            <person name="Storesund J.E."/>
            <person name="Kallscheuer N."/>
            <person name="Luecker S."/>
            <person name="Lage O.M."/>
            <person name="Pohl T."/>
            <person name="Merkel B.J."/>
            <person name="Hornburger P."/>
            <person name="Mueller R.-W."/>
            <person name="Bruemmer F."/>
            <person name="Labrenz M."/>
            <person name="Spormann A.M."/>
            <person name="Op den Camp H."/>
            <person name="Overmann J."/>
            <person name="Amann R."/>
            <person name="Jetten M.S.M."/>
            <person name="Mascher T."/>
            <person name="Medema M.H."/>
            <person name="Devos D.P."/>
            <person name="Kaster A.-K."/>
            <person name="Ovreas L."/>
            <person name="Rohde M."/>
            <person name="Galperin M.Y."/>
            <person name="Jogler C."/>
        </authorList>
    </citation>
    <scope>NUCLEOTIDE SEQUENCE [LARGE SCALE GENOMIC DNA]</scope>
    <source>
        <strain evidence="3 4">Spa11</strain>
    </source>
</reference>
<proteinExistence type="predicted"/>
<dbReference type="Pfam" id="PF07596">
    <property type="entry name" value="SBP_bac_10"/>
    <property type="match status" value="1"/>
</dbReference>
<evidence type="ECO:0000313" key="4">
    <source>
        <dbReference type="Proteomes" id="UP000316426"/>
    </source>
</evidence>
<evidence type="ECO:0000313" key="3">
    <source>
        <dbReference type="EMBL" id="QDV71947.1"/>
    </source>
</evidence>
<dbReference type="PANTHER" id="PTHR30093:SF2">
    <property type="entry name" value="TYPE II SECRETION SYSTEM PROTEIN H"/>
    <property type="match status" value="1"/>
</dbReference>
<dbReference type="Proteomes" id="UP000316426">
    <property type="component" value="Chromosome"/>
</dbReference>